<accession>A0A9D3XBL0</accession>
<keyword evidence="2" id="KW-1185">Reference proteome</keyword>
<evidence type="ECO:0000313" key="2">
    <source>
        <dbReference type="Proteomes" id="UP000827986"/>
    </source>
</evidence>
<evidence type="ECO:0000313" key="1">
    <source>
        <dbReference type="EMBL" id="KAH1176378.1"/>
    </source>
</evidence>
<reference evidence="1" key="1">
    <citation type="submission" date="2021-09" db="EMBL/GenBank/DDBJ databases">
        <title>The genome of Mauremys mutica provides insights into the evolution of semi-aquatic lifestyle.</title>
        <authorList>
            <person name="Gong S."/>
            <person name="Gao Y."/>
        </authorList>
    </citation>
    <scope>NUCLEOTIDE SEQUENCE</scope>
    <source>
        <strain evidence="1">MM-2020</strain>
        <tissue evidence="1">Muscle</tissue>
    </source>
</reference>
<sequence>MSLADTVTVNRLVACDLRWLQHASSSWILCAFVTLRSEISAKITIACENRANIHCTFPISVPREQALKVIASLQQNPPPPRPHSPWFKLQSGAVMRHCKAQVPISISY</sequence>
<dbReference type="Proteomes" id="UP000827986">
    <property type="component" value="Unassembled WGS sequence"/>
</dbReference>
<proteinExistence type="predicted"/>
<dbReference type="AlphaFoldDB" id="A0A9D3XBL0"/>
<dbReference type="EMBL" id="JAHDVG010000475">
    <property type="protein sequence ID" value="KAH1176378.1"/>
    <property type="molecule type" value="Genomic_DNA"/>
</dbReference>
<name>A0A9D3XBL0_9SAUR</name>
<comment type="caution">
    <text evidence="1">The sequence shown here is derived from an EMBL/GenBank/DDBJ whole genome shotgun (WGS) entry which is preliminary data.</text>
</comment>
<protein>
    <submittedName>
        <fullName evidence="1">Uncharacterized protein</fullName>
    </submittedName>
</protein>
<gene>
    <name evidence="1" type="ORF">KIL84_021112</name>
</gene>
<organism evidence="1 2">
    <name type="scientific">Mauremys mutica</name>
    <name type="common">yellowpond turtle</name>
    <dbReference type="NCBI Taxonomy" id="74926"/>
    <lineage>
        <taxon>Eukaryota</taxon>
        <taxon>Metazoa</taxon>
        <taxon>Chordata</taxon>
        <taxon>Craniata</taxon>
        <taxon>Vertebrata</taxon>
        <taxon>Euteleostomi</taxon>
        <taxon>Archelosauria</taxon>
        <taxon>Testudinata</taxon>
        <taxon>Testudines</taxon>
        <taxon>Cryptodira</taxon>
        <taxon>Durocryptodira</taxon>
        <taxon>Testudinoidea</taxon>
        <taxon>Geoemydidae</taxon>
        <taxon>Geoemydinae</taxon>
        <taxon>Mauremys</taxon>
    </lineage>
</organism>